<protein>
    <recommendedName>
        <fullName evidence="4">DUF4283 domain-containing protein</fullName>
    </recommendedName>
</protein>
<dbReference type="Proteomes" id="UP001168877">
    <property type="component" value="Unassembled WGS sequence"/>
</dbReference>
<keyword evidence="3" id="KW-1185">Reference proteome</keyword>
<organism evidence="2 3">
    <name type="scientific">Acer saccharum</name>
    <name type="common">Sugar maple</name>
    <dbReference type="NCBI Taxonomy" id="4024"/>
    <lineage>
        <taxon>Eukaryota</taxon>
        <taxon>Viridiplantae</taxon>
        <taxon>Streptophyta</taxon>
        <taxon>Embryophyta</taxon>
        <taxon>Tracheophyta</taxon>
        <taxon>Spermatophyta</taxon>
        <taxon>Magnoliopsida</taxon>
        <taxon>eudicotyledons</taxon>
        <taxon>Gunneridae</taxon>
        <taxon>Pentapetalae</taxon>
        <taxon>rosids</taxon>
        <taxon>malvids</taxon>
        <taxon>Sapindales</taxon>
        <taxon>Sapindaceae</taxon>
        <taxon>Hippocastanoideae</taxon>
        <taxon>Acereae</taxon>
        <taxon>Acer</taxon>
    </lineage>
</organism>
<reference evidence="2" key="1">
    <citation type="journal article" date="2022" name="Plant J.">
        <title>Strategies of tolerance reflected in two North American maple genomes.</title>
        <authorList>
            <person name="McEvoy S.L."/>
            <person name="Sezen U.U."/>
            <person name="Trouern-Trend A."/>
            <person name="McMahon S.M."/>
            <person name="Schaberg P.G."/>
            <person name="Yang J."/>
            <person name="Wegrzyn J.L."/>
            <person name="Swenson N.G."/>
        </authorList>
    </citation>
    <scope>NUCLEOTIDE SEQUENCE</scope>
    <source>
        <strain evidence="2">NS2018</strain>
    </source>
</reference>
<evidence type="ECO:0000256" key="1">
    <source>
        <dbReference type="SAM" id="MobiDB-lite"/>
    </source>
</evidence>
<dbReference type="AlphaFoldDB" id="A0AA39TAA8"/>
<feature type="region of interest" description="Disordered" evidence="1">
    <location>
        <begin position="404"/>
        <end position="442"/>
    </location>
</feature>
<sequence>MLFDDDSNDEFQLLAVTVIEEEEEMVNEGRTSQRRGSISGHAVIQRDRVAGKKNNRVPKSLHGTSYAKVAKGVDTVVNSKGTMEEEIMEVMKWDEKSSDDSWLKCCAVGVLKKFADVQSVIKGLLDNNIQSSSYYLGDKNILWVFNTTKERDISIRNKFLWEDYFSSVGLWTNAITPRTRLSWLEFRGILLNCWCKEFFMRLGWAVGEPLVVEEETLNKLVLNRGRVLVLLPFGLKCPGSIKVVSGSRSFPVSVREDSTPINPAWISWRLGIDDIFVSDSSFPDHNEDRHGMNEGDRMVGGNVSVLKKGGEVALKTLINNSDAELDNLIQTNMDLARENDMGHYNHDVEDSLDRPITANEYPKSIISKGKGILSKKQSQKIVGPIVHNGKIVLDKRLEYGYERVGEGDDSDSSSNDDRIIGQTSHFPIMGEEPSIVSSSQLK</sequence>
<gene>
    <name evidence="2" type="ORF">LWI29_000066</name>
</gene>
<comment type="caution">
    <text evidence="2">The sequence shown here is derived from an EMBL/GenBank/DDBJ whole genome shotgun (WGS) entry which is preliminary data.</text>
</comment>
<accession>A0AA39TAA8</accession>
<evidence type="ECO:0008006" key="4">
    <source>
        <dbReference type="Google" id="ProtNLM"/>
    </source>
</evidence>
<evidence type="ECO:0000313" key="2">
    <source>
        <dbReference type="EMBL" id="KAK0602975.1"/>
    </source>
</evidence>
<reference evidence="2" key="2">
    <citation type="submission" date="2023-06" db="EMBL/GenBank/DDBJ databases">
        <authorList>
            <person name="Swenson N.G."/>
            <person name="Wegrzyn J.L."/>
            <person name="Mcevoy S.L."/>
        </authorList>
    </citation>
    <scope>NUCLEOTIDE SEQUENCE</scope>
    <source>
        <strain evidence="2">NS2018</strain>
        <tissue evidence="2">Leaf</tissue>
    </source>
</reference>
<evidence type="ECO:0000313" key="3">
    <source>
        <dbReference type="Proteomes" id="UP001168877"/>
    </source>
</evidence>
<dbReference type="EMBL" id="JAUESC010000002">
    <property type="protein sequence ID" value="KAK0602975.1"/>
    <property type="molecule type" value="Genomic_DNA"/>
</dbReference>
<name>A0AA39TAA8_ACESA</name>
<proteinExistence type="predicted"/>